<name>A0AAW1TMQ9_9CUCU</name>
<comment type="caution">
    <text evidence="2">The sequence shown here is derived from an EMBL/GenBank/DDBJ whole genome shotgun (WGS) entry which is preliminary data.</text>
</comment>
<dbReference type="AlphaFoldDB" id="A0AAW1TMQ9"/>
<dbReference type="EMBL" id="JARQZJ010000006">
    <property type="protein sequence ID" value="KAK9871538.1"/>
    <property type="molecule type" value="Genomic_DNA"/>
</dbReference>
<proteinExistence type="predicted"/>
<keyword evidence="3" id="KW-1185">Reference proteome</keyword>
<feature type="region of interest" description="Disordered" evidence="1">
    <location>
        <begin position="73"/>
        <end position="103"/>
    </location>
</feature>
<reference evidence="2 3" key="1">
    <citation type="submission" date="2023-03" db="EMBL/GenBank/DDBJ databases">
        <title>Genome insight into feeding habits of ladybird beetles.</title>
        <authorList>
            <person name="Li H.-S."/>
            <person name="Huang Y.-H."/>
            <person name="Pang H."/>
        </authorList>
    </citation>
    <scope>NUCLEOTIDE SEQUENCE [LARGE SCALE GENOMIC DNA]</scope>
    <source>
        <strain evidence="2">SYSU_2023b</strain>
        <tissue evidence="2">Whole body</tissue>
    </source>
</reference>
<evidence type="ECO:0000256" key="1">
    <source>
        <dbReference type="SAM" id="MobiDB-lite"/>
    </source>
</evidence>
<evidence type="ECO:0000313" key="3">
    <source>
        <dbReference type="Proteomes" id="UP001431783"/>
    </source>
</evidence>
<protein>
    <submittedName>
        <fullName evidence="2">Uncharacterized protein</fullName>
    </submittedName>
</protein>
<gene>
    <name evidence="2" type="ORF">WA026_012913</name>
</gene>
<sequence>MSAFYTNTSAWLFLFHNREVLVISALQVEKNPITTPGPFSTPPPQRNIHQSGIYAPLHMTSLGVQSYSRDASPILRGGSGPSSTYTGSPRIGDGYRTSRPHSSPKLKLRSIIIIRRC</sequence>
<organism evidence="2 3">
    <name type="scientific">Henosepilachna vigintioctopunctata</name>
    <dbReference type="NCBI Taxonomy" id="420089"/>
    <lineage>
        <taxon>Eukaryota</taxon>
        <taxon>Metazoa</taxon>
        <taxon>Ecdysozoa</taxon>
        <taxon>Arthropoda</taxon>
        <taxon>Hexapoda</taxon>
        <taxon>Insecta</taxon>
        <taxon>Pterygota</taxon>
        <taxon>Neoptera</taxon>
        <taxon>Endopterygota</taxon>
        <taxon>Coleoptera</taxon>
        <taxon>Polyphaga</taxon>
        <taxon>Cucujiformia</taxon>
        <taxon>Coccinelloidea</taxon>
        <taxon>Coccinellidae</taxon>
        <taxon>Epilachninae</taxon>
        <taxon>Epilachnini</taxon>
        <taxon>Henosepilachna</taxon>
    </lineage>
</organism>
<dbReference type="Proteomes" id="UP001431783">
    <property type="component" value="Unassembled WGS sequence"/>
</dbReference>
<evidence type="ECO:0000313" key="2">
    <source>
        <dbReference type="EMBL" id="KAK9871538.1"/>
    </source>
</evidence>
<accession>A0AAW1TMQ9</accession>